<protein>
    <submittedName>
        <fullName evidence="6">Spermidine/putrescine ABC transporter ATP-binding protein</fullName>
    </submittedName>
</protein>
<dbReference type="SUPFAM" id="SSF50331">
    <property type="entry name" value="MOP-like"/>
    <property type="match status" value="1"/>
</dbReference>
<dbReference type="PROSITE" id="PS50893">
    <property type="entry name" value="ABC_TRANSPORTER_2"/>
    <property type="match status" value="1"/>
</dbReference>
<feature type="compositionally biased region" description="Low complexity" evidence="4">
    <location>
        <begin position="342"/>
        <end position="355"/>
    </location>
</feature>
<sequence length="368" mass="39228">MEGMAIRLSGLRKSYGRTEAVAGVDLEIADGEFFSMLGPSGSGKTTVLRMIAGFETPSAGSVELAGRDVTRLAPFERDVHTVFQDYALFPHMTVEQNVAYGLKVRGVGKAERLVRARAALAQVRLEGLGRRRPGELSGGQRQRVALARALVGRPRVLLLDEPLGALDLKLREQMQVELKAIQRQVGITFVFVTHDQEEALTMSDRIAVFHQGRIEQVGSPAEIYERPASPFVAGFVGTSNLLSGESARTLLGTSGTYSIRPEKIRVVKDPAAPAEPGHTSAAGTVAEVVYLGGSTRFLVDLDAGGRLTAVQQNLETSSADLAAFRGARVGLRWHPRHAVGVPASVPAPASEPPGADARTDAQAPAPRA</sequence>
<dbReference type="InterPro" id="IPR027417">
    <property type="entry name" value="P-loop_NTPase"/>
</dbReference>
<keyword evidence="7" id="KW-1185">Reference proteome</keyword>
<dbReference type="PANTHER" id="PTHR42781:SF4">
    <property type="entry name" value="SPERMIDINE_PUTRESCINE IMPORT ATP-BINDING PROTEIN POTA"/>
    <property type="match status" value="1"/>
</dbReference>
<evidence type="ECO:0000259" key="5">
    <source>
        <dbReference type="PROSITE" id="PS50893"/>
    </source>
</evidence>
<reference evidence="6 7" key="1">
    <citation type="submission" date="2015-05" db="EMBL/GenBank/DDBJ databases">
        <title>Draft Genome assembly of Streptomyces showdoensis.</title>
        <authorList>
            <person name="Thapa K.K."/>
            <person name="Metsa-Ketela M."/>
        </authorList>
    </citation>
    <scope>NUCLEOTIDE SEQUENCE [LARGE SCALE GENOMIC DNA]</scope>
    <source>
        <strain evidence="6 7">ATCC 15227</strain>
    </source>
</reference>
<gene>
    <name evidence="6" type="ORF">VO63_31745</name>
</gene>
<feature type="domain" description="ABC transporter" evidence="5">
    <location>
        <begin position="6"/>
        <end position="236"/>
    </location>
</feature>
<dbReference type="RefSeq" id="WP_046911546.1">
    <property type="nucleotide sequence ID" value="NZ_BAAAXG010000002.1"/>
</dbReference>
<accession>A0A2P2GEH7</accession>
<comment type="caution">
    <text evidence="6">The sequence shown here is derived from an EMBL/GenBank/DDBJ whole genome shotgun (WGS) entry which is preliminary data.</text>
</comment>
<evidence type="ECO:0000256" key="3">
    <source>
        <dbReference type="ARBA" id="ARBA00022840"/>
    </source>
</evidence>
<dbReference type="AlphaFoldDB" id="A0A2P2GEH7"/>
<evidence type="ECO:0000256" key="4">
    <source>
        <dbReference type="SAM" id="MobiDB-lite"/>
    </source>
</evidence>
<dbReference type="Proteomes" id="UP000265325">
    <property type="component" value="Unassembled WGS sequence"/>
</dbReference>
<dbReference type="InterPro" id="IPR017871">
    <property type="entry name" value="ABC_transporter-like_CS"/>
</dbReference>
<evidence type="ECO:0000313" key="6">
    <source>
        <dbReference type="EMBL" id="KKZ69927.1"/>
    </source>
</evidence>
<keyword evidence="3 6" id="KW-0067">ATP-binding</keyword>
<dbReference type="GO" id="GO:0005524">
    <property type="term" value="F:ATP binding"/>
    <property type="evidence" value="ECO:0007669"/>
    <property type="project" value="UniProtKB-KW"/>
</dbReference>
<evidence type="ECO:0000256" key="2">
    <source>
        <dbReference type="ARBA" id="ARBA00022741"/>
    </source>
</evidence>
<dbReference type="GO" id="GO:0022857">
    <property type="term" value="F:transmembrane transporter activity"/>
    <property type="evidence" value="ECO:0007669"/>
    <property type="project" value="InterPro"/>
</dbReference>
<dbReference type="InterPro" id="IPR003593">
    <property type="entry name" value="AAA+_ATPase"/>
</dbReference>
<dbReference type="Pfam" id="PF08402">
    <property type="entry name" value="TOBE_2"/>
    <property type="match status" value="1"/>
</dbReference>
<dbReference type="InterPro" id="IPR050093">
    <property type="entry name" value="ABC_SmlMolc_Importer"/>
</dbReference>
<dbReference type="SMART" id="SM00382">
    <property type="entry name" value="AAA"/>
    <property type="match status" value="1"/>
</dbReference>
<dbReference type="InterPro" id="IPR008995">
    <property type="entry name" value="Mo/tungstate-bd_C_term_dom"/>
</dbReference>
<dbReference type="InterPro" id="IPR013611">
    <property type="entry name" value="Transp-assoc_OB_typ2"/>
</dbReference>
<dbReference type="OrthoDB" id="9802264at2"/>
<dbReference type="EMBL" id="LAQS01000074">
    <property type="protein sequence ID" value="KKZ69927.1"/>
    <property type="molecule type" value="Genomic_DNA"/>
</dbReference>
<dbReference type="Gene3D" id="3.40.50.300">
    <property type="entry name" value="P-loop containing nucleotide triphosphate hydrolases"/>
    <property type="match status" value="1"/>
</dbReference>
<evidence type="ECO:0000256" key="1">
    <source>
        <dbReference type="ARBA" id="ARBA00022448"/>
    </source>
</evidence>
<dbReference type="InterPro" id="IPR003439">
    <property type="entry name" value="ABC_transporter-like_ATP-bd"/>
</dbReference>
<dbReference type="GO" id="GO:0016887">
    <property type="term" value="F:ATP hydrolysis activity"/>
    <property type="evidence" value="ECO:0007669"/>
    <property type="project" value="InterPro"/>
</dbReference>
<dbReference type="SUPFAM" id="SSF52540">
    <property type="entry name" value="P-loop containing nucleoside triphosphate hydrolases"/>
    <property type="match status" value="1"/>
</dbReference>
<name>A0A2P2GEH7_STREW</name>
<feature type="region of interest" description="Disordered" evidence="4">
    <location>
        <begin position="342"/>
        <end position="368"/>
    </location>
</feature>
<dbReference type="GO" id="GO:0043190">
    <property type="term" value="C:ATP-binding cassette (ABC) transporter complex"/>
    <property type="evidence" value="ECO:0007669"/>
    <property type="project" value="InterPro"/>
</dbReference>
<proteinExistence type="predicted"/>
<dbReference type="FunFam" id="3.40.50.300:FF:000133">
    <property type="entry name" value="Spermidine/putrescine import ATP-binding protein PotA"/>
    <property type="match status" value="1"/>
</dbReference>
<dbReference type="PROSITE" id="PS00211">
    <property type="entry name" value="ABC_TRANSPORTER_1"/>
    <property type="match status" value="1"/>
</dbReference>
<dbReference type="PANTHER" id="PTHR42781">
    <property type="entry name" value="SPERMIDINE/PUTRESCINE IMPORT ATP-BINDING PROTEIN POTA"/>
    <property type="match status" value="1"/>
</dbReference>
<keyword evidence="1" id="KW-0813">Transport</keyword>
<dbReference type="Pfam" id="PF00005">
    <property type="entry name" value="ABC_tran"/>
    <property type="match status" value="1"/>
</dbReference>
<organism evidence="6 7">
    <name type="scientific">Streptomyces showdoensis</name>
    <dbReference type="NCBI Taxonomy" id="68268"/>
    <lineage>
        <taxon>Bacteria</taxon>
        <taxon>Bacillati</taxon>
        <taxon>Actinomycetota</taxon>
        <taxon>Actinomycetes</taxon>
        <taxon>Kitasatosporales</taxon>
        <taxon>Streptomycetaceae</taxon>
        <taxon>Streptomyces</taxon>
    </lineage>
</organism>
<evidence type="ECO:0000313" key="7">
    <source>
        <dbReference type="Proteomes" id="UP000265325"/>
    </source>
</evidence>
<keyword evidence="2" id="KW-0547">Nucleotide-binding</keyword>